<keyword evidence="1" id="KW-0732">Signal</keyword>
<reference evidence="2" key="1">
    <citation type="submission" date="2010-02" db="EMBL/GenBank/DDBJ databases">
        <title>Sequencing and annotation of the Blastocystis hominis genome.</title>
        <authorList>
            <person name="Wincker P."/>
        </authorList>
    </citation>
    <scope>NUCLEOTIDE SEQUENCE</scope>
    <source>
        <strain evidence="2">Singapore isolate B</strain>
    </source>
</reference>
<accession>D8LX19</accession>
<dbReference type="Pfam" id="PF03385">
    <property type="entry name" value="STELLO"/>
    <property type="match status" value="1"/>
</dbReference>
<organism evidence="2">
    <name type="scientific">Blastocystis hominis</name>
    <dbReference type="NCBI Taxonomy" id="12968"/>
    <lineage>
        <taxon>Eukaryota</taxon>
        <taxon>Sar</taxon>
        <taxon>Stramenopiles</taxon>
        <taxon>Bigyra</taxon>
        <taxon>Opalozoa</taxon>
        <taxon>Opalinata</taxon>
        <taxon>Blastocystidae</taxon>
        <taxon>Blastocystis</taxon>
    </lineage>
</organism>
<evidence type="ECO:0000256" key="1">
    <source>
        <dbReference type="SAM" id="SignalP"/>
    </source>
</evidence>
<dbReference type="OrthoDB" id="6083607at2759"/>
<dbReference type="EMBL" id="FN668639">
    <property type="protein sequence ID" value="CBK20814.2"/>
    <property type="molecule type" value="Genomic_DNA"/>
</dbReference>
<feature type="chain" id="PRO_5003117618" evidence="1">
    <location>
        <begin position="20"/>
        <end position="441"/>
    </location>
</feature>
<dbReference type="AlphaFoldDB" id="D8LX19"/>
<keyword evidence="3" id="KW-1185">Reference proteome</keyword>
<dbReference type="GeneID" id="24918354"/>
<dbReference type="PANTHER" id="PTHR31362">
    <property type="entry name" value="GLYCOSYLTRANSFERASE STELLO1-RELATED"/>
    <property type="match status" value="1"/>
</dbReference>
<sequence>MNISHVAVLCAIAFSTVLAMFFSSYMESRMAARVPHFLSLVRDRTICNVKEMLDAVTGSSFEMTKKRSYSGARLQKEELVHKEKPNVDGMVCKSWAVITSVNSPTVVVRQLAETEENLCVVVVADKKSPIEYNVTRAHLVYLTVEDQEKLDYNIMKLVPWNHFARKNVGFLYAIQHGAKRIFDLDDDNELISDKNIMNQVFRKDKKTFKFVNTTQYVTNPYMIYLNKEGEYIWPRGYPLEAIKTPHDYSFIDENPSEKSSLVNKIGVIQYLQNVNPDLDAIYRITSTIPSTFDPSITYCIILKKTSFSPWNAQSTVFEYETFWGMLLPMTVHGRVSDIWRSYFTQRVMWERDKYMAFCPSIVNHIRNQHRLIKDFDAEMPLYTQTEAMLKFLNEWTPKAQEVPEILEELYVEMYERGIVELRDVEFIQAWIRDLVQIGYRF</sequence>
<protein>
    <submittedName>
        <fullName evidence="2">Uncharacterized protein</fullName>
    </submittedName>
</protein>
<gene>
    <name evidence="2" type="ORF">GSBLH_T00001075001</name>
</gene>
<evidence type="ECO:0000313" key="3">
    <source>
        <dbReference type="Proteomes" id="UP000008312"/>
    </source>
</evidence>
<dbReference type="Proteomes" id="UP000008312">
    <property type="component" value="Unassembled WGS sequence"/>
</dbReference>
<dbReference type="InterPro" id="IPR005049">
    <property type="entry name" value="STL-like"/>
</dbReference>
<dbReference type="PANTHER" id="PTHR31362:SF0">
    <property type="entry name" value="EXOSTOSIN DOMAIN-CONTAINING PROTEIN-RELATED"/>
    <property type="match status" value="1"/>
</dbReference>
<feature type="signal peptide" evidence="1">
    <location>
        <begin position="1"/>
        <end position="19"/>
    </location>
</feature>
<evidence type="ECO:0000313" key="2">
    <source>
        <dbReference type="EMBL" id="CBK20814.2"/>
    </source>
</evidence>
<name>D8LX19_BLAHO</name>
<dbReference type="InParanoid" id="D8LX19"/>
<dbReference type="OMA" id="HIWPRGF"/>
<dbReference type="RefSeq" id="XP_012894862.1">
    <property type="nucleotide sequence ID" value="XM_013039408.1"/>
</dbReference>
<proteinExistence type="predicted"/>